<dbReference type="CDD" id="cd17932">
    <property type="entry name" value="DEXQc_UvrD"/>
    <property type="match status" value="1"/>
</dbReference>
<dbReference type="RefSeq" id="WP_072021581.1">
    <property type="nucleotide sequence ID" value="NZ_CAMIPP010000001.1"/>
</dbReference>
<accession>A0ABD5BEK1</accession>
<evidence type="ECO:0000256" key="3">
    <source>
        <dbReference type="ARBA" id="ARBA00022806"/>
    </source>
</evidence>
<dbReference type="PROSITE" id="PS51198">
    <property type="entry name" value="UVRD_HELICASE_ATP_BIND"/>
    <property type="match status" value="1"/>
</dbReference>
<dbReference type="InterPro" id="IPR000212">
    <property type="entry name" value="DNA_helicase_UvrD/REP"/>
</dbReference>
<gene>
    <name evidence="12" type="ORF">RF091_05825</name>
</gene>
<comment type="caution">
    <text evidence="12">The sequence shown here is derived from an EMBL/GenBank/DDBJ whole genome shotgun (WGS) entry which is preliminary data.</text>
</comment>
<comment type="catalytic activity">
    <reaction evidence="9">
        <text>ATP + H2O = ADP + phosphate + H(+)</text>
        <dbReference type="Rhea" id="RHEA:13065"/>
        <dbReference type="ChEBI" id="CHEBI:15377"/>
        <dbReference type="ChEBI" id="CHEBI:15378"/>
        <dbReference type="ChEBI" id="CHEBI:30616"/>
        <dbReference type="ChEBI" id="CHEBI:43474"/>
        <dbReference type="ChEBI" id="CHEBI:456216"/>
        <dbReference type="EC" id="5.6.2.4"/>
    </reaction>
</comment>
<evidence type="ECO:0000313" key="12">
    <source>
        <dbReference type="EMBL" id="MDQ9555039.1"/>
    </source>
</evidence>
<evidence type="ECO:0000313" key="13">
    <source>
        <dbReference type="Proteomes" id="UP001234811"/>
    </source>
</evidence>
<protein>
    <recommendedName>
        <fullName evidence="7">DNA 3'-5' helicase</fullName>
        <ecNumber evidence="7">5.6.2.4</ecNumber>
    </recommendedName>
    <alternativeName>
        <fullName evidence="8">DNA 3'-5' helicase II</fullName>
    </alternativeName>
</protein>
<name>A0ABD5BEK1_SERMA</name>
<evidence type="ECO:0000256" key="9">
    <source>
        <dbReference type="ARBA" id="ARBA00048988"/>
    </source>
</evidence>
<evidence type="ECO:0000256" key="4">
    <source>
        <dbReference type="ARBA" id="ARBA00022840"/>
    </source>
</evidence>
<evidence type="ECO:0000256" key="5">
    <source>
        <dbReference type="ARBA" id="ARBA00023235"/>
    </source>
</evidence>
<dbReference type="InterPro" id="IPR014017">
    <property type="entry name" value="DNA_helicase_UvrD-like_C"/>
</dbReference>
<dbReference type="Proteomes" id="UP001234811">
    <property type="component" value="Unassembled WGS sequence"/>
</dbReference>
<keyword evidence="2 10" id="KW-0378">Hydrolase</keyword>
<keyword evidence="1 10" id="KW-0547">Nucleotide-binding</keyword>
<dbReference type="EC" id="5.6.2.4" evidence="7"/>
<feature type="domain" description="UvrD-like helicase ATP-binding" evidence="11">
    <location>
        <begin position="1"/>
        <end position="249"/>
    </location>
</feature>
<evidence type="ECO:0000256" key="1">
    <source>
        <dbReference type="ARBA" id="ARBA00022741"/>
    </source>
</evidence>
<dbReference type="GO" id="GO:0016787">
    <property type="term" value="F:hydrolase activity"/>
    <property type="evidence" value="ECO:0007669"/>
    <property type="project" value="UniProtKB-UniRule"/>
</dbReference>
<keyword evidence="4 10" id="KW-0067">ATP-binding</keyword>
<evidence type="ECO:0000256" key="8">
    <source>
        <dbReference type="ARBA" id="ARBA00034923"/>
    </source>
</evidence>
<dbReference type="EMBL" id="JAVIPQ010000106">
    <property type="protein sequence ID" value="MDQ9555039.1"/>
    <property type="molecule type" value="Genomic_DNA"/>
</dbReference>
<dbReference type="AlphaFoldDB" id="A0ABD5BEK1"/>
<comment type="catalytic activity">
    <reaction evidence="6">
        <text>Couples ATP hydrolysis with the unwinding of duplex DNA by translocating in the 3'-5' direction.</text>
        <dbReference type="EC" id="5.6.2.4"/>
    </reaction>
</comment>
<keyword evidence="5" id="KW-0413">Isomerase</keyword>
<evidence type="ECO:0000256" key="7">
    <source>
        <dbReference type="ARBA" id="ARBA00034808"/>
    </source>
</evidence>
<dbReference type="GO" id="GO:0005524">
    <property type="term" value="F:ATP binding"/>
    <property type="evidence" value="ECO:0007669"/>
    <property type="project" value="UniProtKB-UniRule"/>
</dbReference>
<dbReference type="GO" id="GO:0043138">
    <property type="term" value="F:3'-5' DNA helicase activity"/>
    <property type="evidence" value="ECO:0007669"/>
    <property type="project" value="UniProtKB-EC"/>
</dbReference>
<dbReference type="InterPro" id="IPR014016">
    <property type="entry name" value="UvrD-like_ATP-bd"/>
</dbReference>
<sequence length="542" mass="61804">MKLTEEQKDAINYDGNMVLTACPGSGKTTVIVNKVAKILSECKSYQGVIAISYTNKSSDELKKRCAKVVADTKSSFFGTIDKFYMSELIIKFMPHLWGGIPNNFITIKYNGLSTEKKEEIAHLFSNELVSYNIDEDKFSSLRDLYISGVVVMELIPLMSLYVLKKSKSCLRYLTSRYKSIFIDEYQDSGHLQHLIFLFLSKSGIVSTAVGDIDQSIYGYSGRSEKYLLDLRDNHIEFKPFTININHRCHPSIVNYANRLKNPNCELLKAEKIHVFRKCIKGSQKEIADWIDAQIPLIVSRGYAKRPKDIAILTRANKSAEIISSSLTFPNRVFLDDKLSKLDGRESQLLKKLILLKFTPKNTAQSLIDEFGGKTIKKSNLVELRKMICAVKSVEYDGCIALFNAILYRFGLKNLSANHIDAIQEVFLNIGVQNNYRPTNDDEVQVLTLHKSKGLEFDFVFHVDLYDWILPQREYIEGSFDEVFTNIQQCLNLHYVGVTRAKNFTVLMTSTQRFNTQGQLKKGKPSQFFLLDGLEGLYTMIDN</sequence>
<keyword evidence="3 10" id="KW-0347">Helicase</keyword>
<evidence type="ECO:0000256" key="2">
    <source>
        <dbReference type="ARBA" id="ARBA00022801"/>
    </source>
</evidence>
<evidence type="ECO:0000256" key="10">
    <source>
        <dbReference type="PROSITE-ProRule" id="PRU00560"/>
    </source>
</evidence>
<reference evidence="12 13" key="1">
    <citation type="submission" date="2023-07" db="EMBL/GenBank/DDBJ databases">
        <title>Pathogens genome sequencing project 196.</title>
        <authorList>
            <person name="Cao X."/>
        </authorList>
    </citation>
    <scope>NUCLEOTIDE SEQUENCE [LARGE SCALE GENOMIC DNA]</scope>
    <source>
        <strain evidence="12 13">SM41</strain>
    </source>
</reference>
<dbReference type="Pfam" id="PF00580">
    <property type="entry name" value="UvrD-helicase"/>
    <property type="match status" value="2"/>
</dbReference>
<dbReference type="Pfam" id="PF13361">
    <property type="entry name" value="UvrD_C"/>
    <property type="match status" value="1"/>
</dbReference>
<dbReference type="PANTHER" id="PTHR11070">
    <property type="entry name" value="UVRD / RECB / PCRA DNA HELICASE FAMILY MEMBER"/>
    <property type="match status" value="1"/>
</dbReference>
<feature type="binding site" evidence="10">
    <location>
        <begin position="21"/>
        <end position="28"/>
    </location>
    <ligand>
        <name>ATP</name>
        <dbReference type="ChEBI" id="CHEBI:30616"/>
    </ligand>
</feature>
<dbReference type="InterPro" id="IPR027417">
    <property type="entry name" value="P-loop_NTPase"/>
</dbReference>
<evidence type="ECO:0000256" key="6">
    <source>
        <dbReference type="ARBA" id="ARBA00034617"/>
    </source>
</evidence>
<organism evidence="12 13">
    <name type="scientific">Serratia marcescens</name>
    <dbReference type="NCBI Taxonomy" id="615"/>
    <lineage>
        <taxon>Bacteria</taxon>
        <taxon>Pseudomonadati</taxon>
        <taxon>Pseudomonadota</taxon>
        <taxon>Gammaproteobacteria</taxon>
        <taxon>Enterobacterales</taxon>
        <taxon>Yersiniaceae</taxon>
        <taxon>Serratia</taxon>
    </lineage>
</organism>
<evidence type="ECO:0000259" key="11">
    <source>
        <dbReference type="PROSITE" id="PS51198"/>
    </source>
</evidence>
<dbReference type="PANTHER" id="PTHR11070:SF2">
    <property type="entry name" value="ATP-DEPENDENT DNA HELICASE SRS2"/>
    <property type="match status" value="1"/>
</dbReference>
<dbReference type="Gene3D" id="3.40.50.300">
    <property type="entry name" value="P-loop containing nucleotide triphosphate hydrolases"/>
    <property type="match status" value="2"/>
</dbReference>
<proteinExistence type="predicted"/>
<dbReference type="SUPFAM" id="SSF52540">
    <property type="entry name" value="P-loop containing nucleoside triphosphate hydrolases"/>
    <property type="match status" value="1"/>
</dbReference>